<keyword evidence="3" id="KW-0813">Transport</keyword>
<dbReference type="OrthoDB" id="3225986at2"/>
<comment type="similarity">
    <text evidence="2">Belongs to the bacterial solute-binding protein 5 family.</text>
</comment>
<dbReference type="GO" id="GO:0015833">
    <property type="term" value="P:peptide transport"/>
    <property type="evidence" value="ECO:0007669"/>
    <property type="project" value="TreeGrafter"/>
</dbReference>
<keyword evidence="4" id="KW-0732">Signal</keyword>
<keyword evidence="7" id="KW-1185">Reference proteome</keyword>
<dbReference type="GO" id="GO:0042597">
    <property type="term" value="C:periplasmic space"/>
    <property type="evidence" value="ECO:0007669"/>
    <property type="project" value="UniProtKB-ARBA"/>
</dbReference>
<evidence type="ECO:0000256" key="1">
    <source>
        <dbReference type="ARBA" id="ARBA00004196"/>
    </source>
</evidence>
<dbReference type="Proteomes" id="UP000246722">
    <property type="component" value="Unassembled WGS sequence"/>
</dbReference>
<dbReference type="Gene3D" id="3.40.190.10">
    <property type="entry name" value="Periplasmic binding protein-like II"/>
    <property type="match status" value="1"/>
</dbReference>
<organism evidence="6 7">
    <name type="scientific">Cryobacterium arcticum</name>
    <dbReference type="NCBI Taxonomy" id="670052"/>
    <lineage>
        <taxon>Bacteria</taxon>
        <taxon>Bacillati</taxon>
        <taxon>Actinomycetota</taxon>
        <taxon>Actinomycetes</taxon>
        <taxon>Micrococcales</taxon>
        <taxon>Microbacteriaceae</taxon>
        <taxon>Cryobacterium</taxon>
    </lineage>
</organism>
<accession>A0A318A5I3</accession>
<comment type="caution">
    <text evidence="6">The sequence shown here is derived from an EMBL/GenBank/DDBJ whole genome shotgun (WGS) entry which is preliminary data.</text>
</comment>
<dbReference type="Gene3D" id="3.10.105.10">
    <property type="entry name" value="Dipeptide-binding Protein, Domain 3"/>
    <property type="match status" value="1"/>
</dbReference>
<dbReference type="GO" id="GO:0043190">
    <property type="term" value="C:ATP-binding cassette (ABC) transporter complex"/>
    <property type="evidence" value="ECO:0007669"/>
    <property type="project" value="InterPro"/>
</dbReference>
<feature type="domain" description="Solute-binding protein family 5" evidence="5">
    <location>
        <begin position="109"/>
        <end position="479"/>
    </location>
</feature>
<evidence type="ECO:0000259" key="5">
    <source>
        <dbReference type="Pfam" id="PF00496"/>
    </source>
</evidence>
<evidence type="ECO:0000256" key="4">
    <source>
        <dbReference type="ARBA" id="ARBA00022729"/>
    </source>
</evidence>
<reference evidence="6 7" key="1">
    <citation type="submission" date="2018-05" db="EMBL/GenBank/DDBJ databases">
        <title>Genetic diversity of glacier-inhabiting Cryobacterium bacteria in China and description of Cryobacterium mengkeensis sp. nov. and Arthrobacter glacialis sp. nov.</title>
        <authorList>
            <person name="Liu Q."/>
            <person name="Xin Y.-H."/>
        </authorList>
    </citation>
    <scope>NUCLEOTIDE SEQUENCE [LARGE SCALE GENOMIC DNA]</scope>
    <source>
        <strain evidence="6 7">SK-1</strain>
    </source>
</reference>
<gene>
    <name evidence="6" type="ORF">CTB96_00755</name>
</gene>
<evidence type="ECO:0000313" key="7">
    <source>
        <dbReference type="Proteomes" id="UP000246722"/>
    </source>
</evidence>
<evidence type="ECO:0000256" key="2">
    <source>
        <dbReference type="ARBA" id="ARBA00005695"/>
    </source>
</evidence>
<dbReference type="CDD" id="cd08512">
    <property type="entry name" value="PBP2_NikA_DppA_OppA_like_7"/>
    <property type="match status" value="1"/>
</dbReference>
<name>A0A318A5I3_9MICO</name>
<dbReference type="GO" id="GO:0030313">
    <property type="term" value="C:cell envelope"/>
    <property type="evidence" value="ECO:0007669"/>
    <property type="project" value="UniProtKB-SubCell"/>
</dbReference>
<dbReference type="PANTHER" id="PTHR30290:SF10">
    <property type="entry name" value="PERIPLASMIC OLIGOPEPTIDE-BINDING PROTEIN-RELATED"/>
    <property type="match status" value="1"/>
</dbReference>
<dbReference type="InterPro" id="IPR000914">
    <property type="entry name" value="SBP_5_dom"/>
</dbReference>
<evidence type="ECO:0000313" key="6">
    <source>
        <dbReference type="EMBL" id="PXA73311.1"/>
    </source>
</evidence>
<dbReference type="PANTHER" id="PTHR30290">
    <property type="entry name" value="PERIPLASMIC BINDING COMPONENT OF ABC TRANSPORTER"/>
    <property type="match status" value="1"/>
</dbReference>
<dbReference type="AlphaFoldDB" id="A0A318A5I3"/>
<dbReference type="PIRSF" id="PIRSF002741">
    <property type="entry name" value="MppA"/>
    <property type="match status" value="1"/>
</dbReference>
<sequence>MFRFPPAAGAPAPRRRASRLVTVAAALTAASVILVGCSAQSSSTEETASTTPDSLVIATPTSPTHFFYDAGNNVYPATEIEMQINSTLLVNPYAQSDQDENALRQDVYEFEGGLAESYEVSEDGLVYTFHLRQGVVSQSGNPFTADDVVWSFTEKFGNPTAVFQAISKPAITDPATQIVKVDDSTVTMTITDAGYGQTLLSLISNVTAQIFDSTVLQENATPEDPFGVAWAKANPLIGVGYGAYMIDSFTPDADTTIVANPDYWGDTPAIETVIYKVVGDSATRAQSLRNGDVDIAENLAPQEQSDAQAAGGVNVFSLDTNIYSFMVPVANKAPFDNTLVRQAMAYAIPYDQILDNVYLGRATQPTGYLDATAPGYTDAGLPEYSYDPEKSKELLADAGFPDGVSFSLTVNADTPDLVAAAVQMQAEAADAGFTIEINQQPSAAFSAGRTAGDYQAMLLRDYAITLTPPYEMNLFTTKGSPLNYPKWEDDTFYGLMATAQSLGDPLTDEAGAAYNKAEAYMLDEAAMIFYAQVQPSYAVSDAVTGWAWRSDNWLDVSQLSFK</sequence>
<dbReference type="GO" id="GO:1904680">
    <property type="term" value="F:peptide transmembrane transporter activity"/>
    <property type="evidence" value="ECO:0007669"/>
    <property type="project" value="TreeGrafter"/>
</dbReference>
<dbReference type="Pfam" id="PF00496">
    <property type="entry name" value="SBP_bac_5"/>
    <property type="match status" value="1"/>
</dbReference>
<dbReference type="InterPro" id="IPR030678">
    <property type="entry name" value="Peptide/Ni-bd"/>
</dbReference>
<dbReference type="EMBL" id="QHLY01000003">
    <property type="protein sequence ID" value="PXA73311.1"/>
    <property type="molecule type" value="Genomic_DNA"/>
</dbReference>
<proteinExistence type="inferred from homology"/>
<dbReference type="SUPFAM" id="SSF53850">
    <property type="entry name" value="Periplasmic binding protein-like II"/>
    <property type="match status" value="1"/>
</dbReference>
<dbReference type="RefSeq" id="WP_110124987.1">
    <property type="nucleotide sequence ID" value="NZ_QHLY01000003.1"/>
</dbReference>
<protein>
    <submittedName>
        <fullName evidence="6">Peptide ABC transporter substrate-binding protein</fullName>
    </submittedName>
</protein>
<evidence type="ECO:0000256" key="3">
    <source>
        <dbReference type="ARBA" id="ARBA00022448"/>
    </source>
</evidence>
<dbReference type="InterPro" id="IPR039424">
    <property type="entry name" value="SBP_5"/>
</dbReference>
<comment type="subcellular location">
    <subcellularLocation>
        <location evidence="1">Cell envelope</location>
    </subcellularLocation>
</comment>